<reference evidence="6" key="3">
    <citation type="submission" date="2025-09" db="UniProtKB">
        <authorList>
            <consortium name="Ensembl"/>
        </authorList>
    </citation>
    <scope>IDENTIFICATION</scope>
</reference>
<keyword evidence="4" id="KW-0732">Signal</keyword>
<dbReference type="FunFam" id="3.80.10.10:FF:000178">
    <property type="entry name" value="protein AMN1 homolog isoform X1"/>
    <property type="match status" value="1"/>
</dbReference>
<name>W5ND66_LEPOC</name>
<keyword evidence="7" id="KW-1185">Reference proteome</keyword>
<dbReference type="InterPro" id="IPR057207">
    <property type="entry name" value="FBXL15_LRR"/>
</dbReference>
<dbReference type="Proteomes" id="UP000018468">
    <property type="component" value="Linkage group LG8"/>
</dbReference>
<accession>W5ND66</accession>
<dbReference type="FunCoup" id="W5ND66">
    <property type="interactions" value="105"/>
</dbReference>
<evidence type="ECO:0000256" key="4">
    <source>
        <dbReference type="SAM" id="SignalP"/>
    </source>
</evidence>
<comment type="similarity">
    <text evidence="1">Belongs to the AMN1 family.</text>
</comment>
<evidence type="ECO:0000313" key="7">
    <source>
        <dbReference type="Proteomes" id="UP000018468"/>
    </source>
</evidence>
<dbReference type="SUPFAM" id="SSF52047">
    <property type="entry name" value="RNI-like"/>
    <property type="match status" value="1"/>
</dbReference>
<dbReference type="STRING" id="7918.ENSLOCP00000018575"/>
<evidence type="ECO:0000256" key="3">
    <source>
        <dbReference type="ARBA" id="ARBA00039628"/>
    </source>
</evidence>
<evidence type="ECO:0000259" key="5">
    <source>
        <dbReference type="Pfam" id="PF25372"/>
    </source>
</evidence>
<dbReference type="Gene3D" id="3.80.10.10">
    <property type="entry name" value="Ribonuclease Inhibitor"/>
    <property type="match status" value="1"/>
</dbReference>
<reference evidence="6" key="2">
    <citation type="submission" date="2025-08" db="UniProtKB">
        <authorList>
            <consortium name="Ensembl"/>
        </authorList>
    </citation>
    <scope>IDENTIFICATION</scope>
</reference>
<dbReference type="GO" id="GO:0031146">
    <property type="term" value="P:SCF-dependent proteasomal ubiquitin-dependent protein catabolic process"/>
    <property type="evidence" value="ECO:0000318"/>
    <property type="project" value="GO_Central"/>
</dbReference>
<dbReference type="eggNOG" id="KOG1947">
    <property type="taxonomic scope" value="Eukaryota"/>
</dbReference>
<evidence type="ECO:0000256" key="1">
    <source>
        <dbReference type="ARBA" id="ARBA00038257"/>
    </source>
</evidence>
<dbReference type="PANTHER" id="PTHR13318">
    <property type="entry name" value="PARTNER OF PAIRED, ISOFORM B-RELATED"/>
    <property type="match status" value="1"/>
</dbReference>
<dbReference type="InterPro" id="IPR006553">
    <property type="entry name" value="Leu-rich_rpt_Cys-con_subtyp"/>
</dbReference>
<evidence type="ECO:0000313" key="6">
    <source>
        <dbReference type="Ensembl" id="ENSLOCP00000018575.1"/>
    </source>
</evidence>
<dbReference type="EMBL" id="AHAT01025663">
    <property type="status" value="NOT_ANNOTATED_CDS"/>
    <property type="molecule type" value="Genomic_DNA"/>
</dbReference>
<dbReference type="Pfam" id="PF25372">
    <property type="entry name" value="DUF7885"/>
    <property type="match status" value="1"/>
</dbReference>
<protein>
    <recommendedName>
        <fullName evidence="3">Protein AMN1 homolog</fullName>
    </recommendedName>
</protein>
<dbReference type="EMBL" id="AHAT01025665">
    <property type="status" value="NOT_ANNOTATED_CDS"/>
    <property type="molecule type" value="Genomic_DNA"/>
</dbReference>
<dbReference type="Ensembl" id="ENSLOCT00000018607.1">
    <property type="protein sequence ID" value="ENSLOCP00000018575.1"/>
    <property type="gene ID" value="ENSLOCG00000015091.1"/>
</dbReference>
<proteinExistence type="inferred from homology"/>
<feature type="chain" id="PRO_5004867584" description="Protein AMN1 homolog" evidence="4">
    <location>
        <begin position="21"/>
        <end position="254"/>
    </location>
</feature>
<dbReference type="Bgee" id="ENSLOCG00000015091">
    <property type="expression patterns" value="Expressed in muscle tissue and 13 other cell types or tissues"/>
</dbReference>
<dbReference type="EMBL" id="AHAT01025662">
    <property type="status" value="NOT_ANNOTATED_CDS"/>
    <property type="molecule type" value="Genomic_DNA"/>
</dbReference>
<dbReference type="AlphaFoldDB" id="W5ND66"/>
<reference evidence="7" key="1">
    <citation type="submission" date="2011-12" db="EMBL/GenBank/DDBJ databases">
        <title>The Draft Genome of Lepisosteus oculatus.</title>
        <authorList>
            <consortium name="The Broad Institute Genome Assembly &amp; Analysis Group"/>
            <consortium name="Computational R&amp;D Group"/>
            <consortium name="and Sequencing Platform"/>
            <person name="Di Palma F."/>
            <person name="Alfoldi J."/>
            <person name="Johnson J."/>
            <person name="Berlin A."/>
            <person name="Gnerre S."/>
            <person name="Jaffe D."/>
            <person name="MacCallum I."/>
            <person name="Young S."/>
            <person name="Walker B.J."/>
            <person name="Lander E.S."/>
            <person name="Lindblad-Toh K."/>
        </authorList>
    </citation>
    <scope>NUCLEOTIDE SEQUENCE [LARGE SCALE GENOMIC DNA]</scope>
</reference>
<organism evidence="6 7">
    <name type="scientific">Lepisosteus oculatus</name>
    <name type="common">Spotted gar</name>
    <dbReference type="NCBI Taxonomy" id="7918"/>
    <lineage>
        <taxon>Eukaryota</taxon>
        <taxon>Metazoa</taxon>
        <taxon>Chordata</taxon>
        <taxon>Craniata</taxon>
        <taxon>Vertebrata</taxon>
        <taxon>Euteleostomi</taxon>
        <taxon>Actinopterygii</taxon>
        <taxon>Neopterygii</taxon>
        <taxon>Holostei</taxon>
        <taxon>Semionotiformes</taxon>
        <taxon>Lepisosteidae</taxon>
        <taxon>Lepisosteus</taxon>
    </lineage>
</organism>
<sequence>ERGGFLLIRCLCYLAGHVDCYHGDIKTLPPHLKDRLFKLMSSQGAITDTNIGQVLHPGLQVADLQNCKVSDGALRQLCSCRQLRKIILNSRKEDCFTVTSEGVAAVAASCPYLCEVELWRCRAVTDEGVLAVARNCKLLQVITLSGCVAITDAALLALGRNCRLLHSISFAATQVTDDGVVGLVNGVCSQTLKEVHMDRCQFLTDQAVEAVLACCPQITILLFHGCPLVTDRSREALQDLIGPNKIRQVTWTVY</sequence>
<dbReference type="EMBL" id="AHAT01025664">
    <property type="status" value="NOT_ANNOTATED_CDS"/>
    <property type="molecule type" value="Genomic_DNA"/>
</dbReference>
<evidence type="ECO:0000256" key="2">
    <source>
        <dbReference type="ARBA" id="ARBA00038581"/>
    </source>
</evidence>
<comment type="subunit">
    <text evidence="2">Interacts with TASOR.</text>
</comment>
<feature type="domain" description="F-box/LRR-repeat protein 15-like leucin rich repeat" evidence="5">
    <location>
        <begin position="63"/>
        <end position="238"/>
    </location>
</feature>
<dbReference type="GeneTree" id="ENSGT00730000111305"/>
<dbReference type="OMA" id="MSWDGAG"/>
<dbReference type="InParanoid" id="W5ND66"/>
<feature type="signal peptide" evidence="4">
    <location>
        <begin position="1"/>
        <end position="20"/>
    </location>
</feature>
<dbReference type="GO" id="GO:0019005">
    <property type="term" value="C:SCF ubiquitin ligase complex"/>
    <property type="evidence" value="ECO:0000318"/>
    <property type="project" value="GO_Central"/>
</dbReference>
<dbReference type="InterPro" id="IPR032675">
    <property type="entry name" value="LRR_dom_sf"/>
</dbReference>
<dbReference type="SMART" id="SM00367">
    <property type="entry name" value="LRR_CC"/>
    <property type="match status" value="6"/>
</dbReference>